<protein>
    <recommendedName>
        <fullName evidence="4">phosphoglycolate phosphatase</fullName>
        <ecNumber evidence="4">3.1.3.18</ecNumber>
    </recommendedName>
</protein>
<comment type="pathway">
    <text evidence="2">Organic acid metabolism; glycolate biosynthesis; glycolate from 2-phosphoglycolate: step 1/1.</text>
</comment>
<dbReference type="AlphaFoldDB" id="A0A014ND56"/>
<gene>
    <name evidence="6" type="ORF">BG55_00360</name>
</gene>
<evidence type="ECO:0000256" key="5">
    <source>
        <dbReference type="ARBA" id="ARBA00022723"/>
    </source>
</evidence>
<dbReference type="Gene3D" id="3.40.50.1000">
    <property type="entry name" value="HAD superfamily/HAD-like"/>
    <property type="match status" value="1"/>
</dbReference>
<proteinExistence type="inferred from homology"/>
<dbReference type="InterPro" id="IPR036412">
    <property type="entry name" value="HAD-like_sf"/>
</dbReference>
<dbReference type="GO" id="GO:0046872">
    <property type="term" value="F:metal ion binding"/>
    <property type="evidence" value="ECO:0007669"/>
    <property type="project" value="UniProtKB-KW"/>
</dbReference>
<dbReference type="Pfam" id="PF13419">
    <property type="entry name" value="HAD_2"/>
    <property type="match status" value="1"/>
</dbReference>
<dbReference type="SUPFAM" id="SSF56784">
    <property type="entry name" value="HAD-like"/>
    <property type="match status" value="1"/>
</dbReference>
<keyword evidence="6" id="KW-0378">Hydrolase</keyword>
<dbReference type="PATRIC" id="fig|69222.5.peg.90"/>
<name>A0A014ND56_9GAMM</name>
<dbReference type="OrthoDB" id="9800058at2"/>
<dbReference type="SFLD" id="SFLDG01135">
    <property type="entry name" value="C1.5.6:_HAD__Beta-PGM__Phospha"/>
    <property type="match status" value="1"/>
</dbReference>
<evidence type="ECO:0000256" key="4">
    <source>
        <dbReference type="ARBA" id="ARBA00013078"/>
    </source>
</evidence>
<comment type="catalytic activity">
    <reaction evidence="1">
        <text>2-phosphoglycolate + H2O = glycolate + phosphate</text>
        <dbReference type="Rhea" id="RHEA:14369"/>
        <dbReference type="ChEBI" id="CHEBI:15377"/>
        <dbReference type="ChEBI" id="CHEBI:29805"/>
        <dbReference type="ChEBI" id="CHEBI:43474"/>
        <dbReference type="ChEBI" id="CHEBI:58033"/>
        <dbReference type="EC" id="3.1.3.18"/>
    </reaction>
</comment>
<evidence type="ECO:0000313" key="7">
    <source>
        <dbReference type="Proteomes" id="UP000019918"/>
    </source>
</evidence>
<dbReference type="EC" id="3.1.3.18" evidence="4"/>
<dbReference type="GO" id="GO:0008967">
    <property type="term" value="F:phosphoglycolate phosphatase activity"/>
    <property type="evidence" value="ECO:0007669"/>
    <property type="project" value="UniProtKB-EC"/>
</dbReference>
<comment type="similarity">
    <text evidence="3">Belongs to the HAD-like hydrolase superfamily. CbbY/CbbZ/Gph/YieH family.</text>
</comment>
<reference evidence="6 7" key="1">
    <citation type="submission" date="2014-02" db="EMBL/GenBank/DDBJ databases">
        <title>Draft genome of Erwinia mallotivora strain BT-MARDI, a papaya dieback pathogen.</title>
        <authorList>
            <person name="Redzuan R."/>
            <person name="Abu Bakar N."/>
            <person name="Badrun R."/>
            <person name="Mohd Raih M.F."/>
            <person name="Rozano L."/>
            <person name="Mat Amin N."/>
        </authorList>
    </citation>
    <scope>NUCLEOTIDE SEQUENCE [LARGE SCALE GENOMIC DNA]</scope>
    <source>
        <strain evidence="6 7">BT-MARDI</strain>
    </source>
</reference>
<dbReference type="InterPro" id="IPR023214">
    <property type="entry name" value="HAD_sf"/>
</dbReference>
<dbReference type="PANTHER" id="PTHR43434">
    <property type="entry name" value="PHOSPHOGLYCOLATE PHOSPHATASE"/>
    <property type="match status" value="1"/>
</dbReference>
<dbReference type="PANTHER" id="PTHR43434:SF1">
    <property type="entry name" value="PHOSPHOGLYCOLATE PHOSPHATASE"/>
    <property type="match status" value="1"/>
</dbReference>
<dbReference type="PRINTS" id="PR00413">
    <property type="entry name" value="HADHALOGNASE"/>
</dbReference>
<evidence type="ECO:0000313" key="6">
    <source>
        <dbReference type="EMBL" id="EXU77338.1"/>
    </source>
</evidence>
<dbReference type="Gene3D" id="1.10.150.240">
    <property type="entry name" value="Putative phosphatase, domain 2"/>
    <property type="match status" value="1"/>
</dbReference>
<evidence type="ECO:0000256" key="1">
    <source>
        <dbReference type="ARBA" id="ARBA00000830"/>
    </source>
</evidence>
<sequence>MKDNHIVVMFDLDGTLFDTAQAIPLAFNAAFRTLGLSELPAAEIKKTIGLPLEKAFSGLMNLPVDQPQVVCAVKEYQQQFKTLILPLAKELLFAGVTVGLENLKSSGFRLSVTTNKFAHSANTLLTAAGISHLFDIVVGADEVTLKKPHPESGQKILDFFQVDNSQAIMVGDTTHDILMANNLGCASIAVTYGIHDRQTLISAQPIALAKCFDDVVEQCHQIKSLRFPA</sequence>
<dbReference type="InterPro" id="IPR041492">
    <property type="entry name" value="HAD_2"/>
</dbReference>
<dbReference type="InterPro" id="IPR023198">
    <property type="entry name" value="PGP-like_dom2"/>
</dbReference>
<dbReference type="Proteomes" id="UP000019918">
    <property type="component" value="Unassembled WGS sequence"/>
</dbReference>
<comment type="caution">
    <text evidence="6">The sequence shown here is derived from an EMBL/GenBank/DDBJ whole genome shotgun (WGS) entry which is preliminary data.</text>
</comment>
<keyword evidence="7" id="KW-1185">Reference proteome</keyword>
<dbReference type="GO" id="GO:0006281">
    <property type="term" value="P:DNA repair"/>
    <property type="evidence" value="ECO:0007669"/>
    <property type="project" value="TreeGrafter"/>
</dbReference>
<dbReference type="EMBL" id="JFHN01000011">
    <property type="protein sequence ID" value="EXU77338.1"/>
    <property type="molecule type" value="Genomic_DNA"/>
</dbReference>
<evidence type="ECO:0000256" key="3">
    <source>
        <dbReference type="ARBA" id="ARBA00006171"/>
    </source>
</evidence>
<evidence type="ECO:0000256" key="2">
    <source>
        <dbReference type="ARBA" id="ARBA00004818"/>
    </source>
</evidence>
<organism evidence="6 7">
    <name type="scientific">Erwinia mallotivora</name>
    <dbReference type="NCBI Taxonomy" id="69222"/>
    <lineage>
        <taxon>Bacteria</taxon>
        <taxon>Pseudomonadati</taxon>
        <taxon>Pseudomonadota</taxon>
        <taxon>Gammaproteobacteria</taxon>
        <taxon>Enterobacterales</taxon>
        <taxon>Erwiniaceae</taxon>
        <taxon>Erwinia</taxon>
    </lineage>
</organism>
<dbReference type="InterPro" id="IPR050155">
    <property type="entry name" value="HAD-like_hydrolase_sf"/>
</dbReference>
<dbReference type="SFLD" id="SFLDG01129">
    <property type="entry name" value="C1.5:_HAD__Beta-PGM__Phosphata"/>
    <property type="match status" value="1"/>
</dbReference>
<accession>A0A014ND56</accession>
<dbReference type="SFLD" id="SFLDS00003">
    <property type="entry name" value="Haloacid_Dehalogenase"/>
    <property type="match status" value="1"/>
</dbReference>
<dbReference type="STRING" id="69222.BG55_00360"/>
<dbReference type="InterPro" id="IPR006439">
    <property type="entry name" value="HAD-SF_hydro_IA"/>
</dbReference>
<dbReference type="RefSeq" id="WP_034932937.1">
    <property type="nucleotide sequence ID" value="NZ_JFHN01000011.1"/>
</dbReference>
<dbReference type="FunFam" id="3.40.50.1000:FF:000022">
    <property type="entry name" value="Phosphoglycolate phosphatase"/>
    <property type="match status" value="1"/>
</dbReference>
<dbReference type="GO" id="GO:0005829">
    <property type="term" value="C:cytosol"/>
    <property type="evidence" value="ECO:0007669"/>
    <property type="project" value="TreeGrafter"/>
</dbReference>
<keyword evidence="5" id="KW-0479">Metal-binding</keyword>
<dbReference type="NCBIfam" id="TIGR01549">
    <property type="entry name" value="HAD-SF-IA-v1"/>
    <property type="match status" value="1"/>
</dbReference>